<keyword evidence="3" id="KW-0560">Oxidoreductase</keyword>
<gene>
    <name evidence="3" type="primary">ndhJ</name>
    <name evidence="3" type="ORF">JS278_00905</name>
</gene>
<dbReference type="SUPFAM" id="SSF143243">
    <property type="entry name" value="Nqo5-like"/>
    <property type="match status" value="1"/>
</dbReference>
<evidence type="ECO:0000313" key="3">
    <source>
        <dbReference type="EMBL" id="AXE38092.1"/>
    </source>
</evidence>
<dbReference type="AlphaFoldDB" id="A0A344US44"/>
<dbReference type="InterPro" id="IPR037232">
    <property type="entry name" value="NADH_quin_OxRdtase_su_C/D-like"/>
</dbReference>
<feature type="domain" description="NADH:ubiquinone oxidoreductase 30kDa subunit" evidence="2">
    <location>
        <begin position="13"/>
        <end position="152"/>
    </location>
</feature>
<dbReference type="GO" id="GO:0016491">
    <property type="term" value="F:oxidoreductase activity"/>
    <property type="evidence" value="ECO:0007669"/>
    <property type="project" value="UniProtKB-KW"/>
</dbReference>
<dbReference type="EMBL" id="CP025198">
    <property type="protein sequence ID" value="AXE38092.1"/>
    <property type="molecule type" value="Genomic_DNA"/>
</dbReference>
<evidence type="ECO:0000259" key="2">
    <source>
        <dbReference type="Pfam" id="PF00329"/>
    </source>
</evidence>
<evidence type="ECO:0000313" key="4">
    <source>
        <dbReference type="Proteomes" id="UP000251995"/>
    </source>
</evidence>
<accession>A0A344US44</accession>
<name>A0A344US44_9ACTN</name>
<dbReference type="InterPro" id="IPR001268">
    <property type="entry name" value="NADH_UbQ_OxRdtase_30kDa_su"/>
</dbReference>
<dbReference type="KEGG" id="acij:JS278_00905"/>
<dbReference type="RefSeq" id="WP_114044160.1">
    <property type="nucleotide sequence ID" value="NZ_CP025198.1"/>
</dbReference>
<dbReference type="Proteomes" id="UP000251995">
    <property type="component" value="Chromosome"/>
</dbReference>
<protein>
    <submittedName>
        <fullName evidence="3">NAD(P)H-quinone oxidoreductase subunit J, chloroplastic</fullName>
        <ecNumber evidence="3">1.6.5.11</ecNumber>
    </submittedName>
</protein>
<keyword evidence="4" id="KW-1185">Reference proteome</keyword>
<dbReference type="OrthoDB" id="3746692at2"/>
<dbReference type="Pfam" id="PF00329">
    <property type="entry name" value="Complex1_30kDa"/>
    <property type="match status" value="1"/>
</dbReference>
<organism evidence="3 4">
    <name type="scientific">Acidipropionibacterium virtanenii</name>
    <dbReference type="NCBI Taxonomy" id="2057246"/>
    <lineage>
        <taxon>Bacteria</taxon>
        <taxon>Bacillati</taxon>
        <taxon>Actinomycetota</taxon>
        <taxon>Actinomycetes</taxon>
        <taxon>Propionibacteriales</taxon>
        <taxon>Propionibacteriaceae</taxon>
        <taxon>Acidipropionibacterium</taxon>
    </lineage>
</organism>
<dbReference type="GO" id="GO:0008137">
    <property type="term" value="F:NADH dehydrogenase (ubiquinone) activity"/>
    <property type="evidence" value="ECO:0007669"/>
    <property type="project" value="InterPro"/>
</dbReference>
<feature type="region of interest" description="Disordered" evidence="1">
    <location>
        <begin position="125"/>
        <end position="167"/>
    </location>
</feature>
<dbReference type="Gene3D" id="3.30.460.80">
    <property type="entry name" value="NADH:ubiquinone oxidoreductase, 30kDa subunit"/>
    <property type="match status" value="1"/>
</dbReference>
<dbReference type="EC" id="1.6.5.11" evidence="3"/>
<reference evidence="3 4" key="1">
    <citation type="submission" date="2017-12" db="EMBL/GenBank/DDBJ databases">
        <title>The whole genome sequence of the Acidipropionibacterium virtanenii sp. nov. type strain JS278.</title>
        <authorList>
            <person name="Laine P."/>
            <person name="Deptula P."/>
            <person name="Varmanen P."/>
            <person name="Auvinen P."/>
        </authorList>
    </citation>
    <scope>NUCLEOTIDE SEQUENCE [LARGE SCALE GENOMIC DNA]</scope>
    <source>
        <strain evidence="3 4">JS278</strain>
    </source>
</reference>
<proteinExistence type="predicted"/>
<evidence type="ECO:0000256" key="1">
    <source>
        <dbReference type="SAM" id="MobiDB-lite"/>
    </source>
</evidence>
<sequence length="167" mass="18138">MSAAGLEPDEVADVTPQQWRDAVTAAIASGCRWLSLITAWDASCESATRGAGRRGARGRADARPEMVVCCRLLDREAGRAIRLETRIPWDERDGYRLPSVRDLVAGAAWYEREIADQFGITVDGADPRPPVIHPGRSATPAAPMRRSVELPGRAGGPPGGRERGRRR</sequence>